<feature type="transmembrane region" description="Helical" evidence="1">
    <location>
        <begin position="42"/>
        <end position="65"/>
    </location>
</feature>
<feature type="transmembrane region" description="Helical" evidence="1">
    <location>
        <begin position="360"/>
        <end position="379"/>
    </location>
</feature>
<dbReference type="InterPro" id="IPR002823">
    <property type="entry name" value="DUF112_TM"/>
</dbReference>
<dbReference type="PANTHER" id="PTHR35342">
    <property type="entry name" value="TRICARBOXYLIC TRANSPORT PROTEIN"/>
    <property type="match status" value="1"/>
</dbReference>
<feature type="transmembrane region" description="Helical" evidence="1">
    <location>
        <begin position="321"/>
        <end position="344"/>
    </location>
</feature>
<keyword evidence="4" id="KW-1185">Reference proteome</keyword>
<evidence type="ECO:0000313" key="4">
    <source>
        <dbReference type="Proteomes" id="UP000199302"/>
    </source>
</evidence>
<dbReference type="RefSeq" id="WP_092081100.1">
    <property type="nucleotide sequence ID" value="NZ_FOYI01000007.1"/>
</dbReference>
<feature type="transmembrane region" description="Helical" evidence="1">
    <location>
        <begin position="385"/>
        <end position="409"/>
    </location>
</feature>
<keyword evidence="1" id="KW-0472">Membrane</keyword>
<accession>A0A1I6E6Y2</accession>
<dbReference type="STRING" id="871652.SAMN04515673_107197"/>
<gene>
    <name evidence="3" type="ORF">SAMN04515673_107197</name>
</gene>
<sequence length="517" mass="54025">MVDFSIILAGFVDVFTPINLAFVVFGVVLGQFVGAVPGIGPVMAMAIAIPFTFGLDPLPAIAFLVGVNKGGLVGGAVPAVLMNTPGTPDAAATAMDGYPLAQQGKPLKATKMALFSSITGDTFSDIVLITVSAPLAILALKMGPVEVVALMVFAFSIISGLMGESLTKGVIAAALGLLFSFVGTDPEHFTPRLIFGYWDLFDGLALPSVAIGMLAISEILRRMSETRRGEGKGLLVADTGKPEDRRVSFAEYWACRFTLLRGATIGTILGALPGIGSTAAAFMSYAMTKAASKEPETFGKGNLHGIAATESANSAVVGANLIPLLTLGIPGSVTAALIISAFMIHGMQPGPLLFENQGRLVYGLFGAMIMANFINLWVGQAGLRLWVKVVSAPEAVIFASALLLCFVGVSMATNGLFGVTVMLIFAVFGLLMHSFGYSLVIFIIAFFLGPQFEKSLAQAIALLNGNLLNIYTSPVAVALLALSVMSVFWFLSKRSNTAADTTNLGVPDGETLDQKHP</sequence>
<feature type="transmembrane region" description="Helical" evidence="1">
    <location>
        <begin position="200"/>
        <end position="220"/>
    </location>
</feature>
<evidence type="ECO:0000256" key="1">
    <source>
        <dbReference type="SAM" id="Phobius"/>
    </source>
</evidence>
<feature type="transmembrane region" description="Helical" evidence="1">
    <location>
        <begin position="468"/>
        <end position="491"/>
    </location>
</feature>
<protein>
    <submittedName>
        <fullName evidence="3">Putative tricarboxylic transport membrane protein</fullName>
    </submittedName>
</protein>
<dbReference type="EMBL" id="FOYI01000007">
    <property type="protein sequence ID" value="SFR13301.1"/>
    <property type="molecule type" value="Genomic_DNA"/>
</dbReference>
<keyword evidence="1" id="KW-1133">Transmembrane helix</keyword>
<reference evidence="3 4" key="1">
    <citation type="submission" date="2016-10" db="EMBL/GenBank/DDBJ databases">
        <authorList>
            <person name="de Groot N.N."/>
        </authorList>
    </citation>
    <scope>NUCLEOTIDE SEQUENCE [LARGE SCALE GENOMIC DNA]</scope>
    <source>
        <strain evidence="4">KMM 9023,NRIC 0796,JCM 17311,KCTC 23692</strain>
    </source>
</reference>
<feature type="transmembrane region" description="Helical" evidence="1">
    <location>
        <begin position="122"/>
        <end position="140"/>
    </location>
</feature>
<keyword evidence="1" id="KW-0812">Transmembrane</keyword>
<proteinExistence type="predicted"/>
<name>A0A1I6E6Y2_9RHOB</name>
<feature type="domain" description="DUF112" evidence="2">
    <location>
        <begin position="20"/>
        <end position="443"/>
    </location>
</feature>
<dbReference type="OrthoDB" id="9791872at2"/>
<evidence type="ECO:0000259" key="2">
    <source>
        <dbReference type="Pfam" id="PF01970"/>
    </source>
</evidence>
<dbReference type="PANTHER" id="PTHR35342:SF5">
    <property type="entry name" value="TRICARBOXYLIC TRANSPORT PROTEIN"/>
    <property type="match status" value="1"/>
</dbReference>
<feature type="transmembrane region" description="Helical" evidence="1">
    <location>
        <begin position="147"/>
        <end position="180"/>
    </location>
</feature>
<feature type="transmembrane region" description="Helical" evidence="1">
    <location>
        <begin position="6"/>
        <end position="30"/>
    </location>
</feature>
<dbReference type="AlphaFoldDB" id="A0A1I6E6Y2"/>
<feature type="transmembrane region" description="Helical" evidence="1">
    <location>
        <begin position="421"/>
        <end position="448"/>
    </location>
</feature>
<organism evidence="3 4">
    <name type="scientific">Poseidonocella sedimentorum</name>
    <dbReference type="NCBI Taxonomy" id="871652"/>
    <lineage>
        <taxon>Bacteria</taxon>
        <taxon>Pseudomonadati</taxon>
        <taxon>Pseudomonadota</taxon>
        <taxon>Alphaproteobacteria</taxon>
        <taxon>Rhodobacterales</taxon>
        <taxon>Roseobacteraceae</taxon>
        <taxon>Poseidonocella</taxon>
    </lineage>
</organism>
<dbReference type="Pfam" id="PF01970">
    <property type="entry name" value="TctA"/>
    <property type="match status" value="1"/>
</dbReference>
<feature type="transmembrane region" description="Helical" evidence="1">
    <location>
        <begin position="265"/>
        <end position="287"/>
    </location>
</feature>
<dbReference type="Proteomes" id="UP000199302">
    <property type="component" value="Unassembled WGS sequence"/>
</dbReference>
<evidence type="ECO:0000313" key="3">
    <source>
        <dbReference type="EMBL" id="SFR13301.1"/>
    </source>
</evidence>